<name>A0A2M6RAB3_9BACT</name>
<keyword evidence="1" id="KW-0812">Transmembrane</keyword>
<dbReference type="EMBL" id="PEZX01000025">
    <property type="protein sequence ID" value="PIS06970.1"/>
    <property type="molecule type" value="Genomic_DNA"/>
</dbReference>
<proteinExistence type="predicted"/>
<gene>
    <name evidence="2" type="ORF">COT79_01720</name>
</gene>
<protein>
    <submittedName>
        <fullName evidence="2">Uncharacterized protein</fullName>
    </submittedName>
</protein>
<keyword evidence="1" id="KW-0472">Membrane</keyword>
<dbReference type="AlphaFoldDB" id="A0A2M6RAB3"/>
<evidence type="ECO:0000256" key="1">
    <source>
        <dbReference type="SAM" id="Phobius"/>
    </source>
</evidence>
<evidence type="ECO:0000313" key="3">
    <source>
        <dbReference type="Proteomes" id="UP000231162"/>
    </source>
</evidence>
<accession>A0A2M6RAB3</accession>
<organism evidence="2 3">
    <name type="scientific">Candidatus Berkelbacteria bacterium CG10_big_fil_rev_8_21_14_0_10_43_14</name>
    <dbReference type="NCBI Taxonomy" id="1974515"/>
    <lineage>
        <taxon>Bacteria</taxon>
        <taxon>Candidatus Berkelbacteria</taxon>
    </lineage>
</organism>
<sequence length="104" mass="11358">MKAVVGVMIALAIGLGGTAVSLLYKPIVDINWLVVCSVMTGYCLASAFWLLILSKERTDATKMTRTLRKRIGELVKLKDGLEKQKAICVGALKHIRLHSHGARP</sequence>
<keyword evidence="1" id="KW-1133">Transmembrane helix</keyword>
<reference evidence="3" key="1">
    <citation type="submission" date="2017-09" db="EMBL/GenBank/DDBJ databases">
        <title>Depth-based differentiation of microbial function through sediment-hosted aquifers and enrichment of novel symbionts in the deep terrestrial subsurface.</title>
        <authorList>
            <person name="Probst A.J."/>
            <person name="Ladd B."/>
            <person name="Jarett J.K."/>
            <person name="Geller-Mcgrath D.E."/>
            <person name="Sieber C.M.K."/>
            <person name="Emerson J.B."/>
            <person name="Anantharaman K."/>
            <person name="Thomas B.C."/>
            <person name="Malmstrom R."/>
            <person name="Stieglmeier M."/>
            <person name="Klingl A."/>
            <person name="Woyke T."/>
            <person name="Ryan C.M."/>
            <person name="Banfield J.F."/>
        </authorList>
    </citation>
    <scope>NUCLEOTIDE SEQUENCE [LARGE SCALE GENOMIC DNA]</scope>
</reference>
<evidence type="ECO:0000313" key="2">
    <source>
        <dbReference type="EMBL" id="PIS06970.1"/>
    </source>
</evidence>
<comment type="caution">
    <text evidence="2">The sequence shown here is derived from an EMBL/GenBank/DDBJ whole genome shotgun (WGS) entry which is preliminary data.</text>
</comment>
<dbReference type="Proteomes" id="UP000231162">
    <property type="component" value="Unassembled WGS sequence"/>
</dbReference>
<feature type="transmembrane region" description="Helical" evidence="1">
    <location>
        <begin position="30"/>
        <end position="53"/>
    </location>
</feature>
<feature type="transmembrane region" description="Helical" evidence="1">
    <location>
        <begin position="7"/>
        <end position="24"/>
    </location>
</feature>